<evidence type="ECO:0008006" key="10">
    <source>
        <dbReference type="Google" id="ProtNLM"/>
    </source>
</evidence>
<dbReference type="CDD" id="cd17535">
    <property type="entry name" value="REC_NarL-like"/>
    <property type="match status" value="1"/>
</dbReference>
<dbReference type="InterPro" id="IPR011006">
    <property type="entry name" value="CheY-like_superfamily"/>
</dbReference>
<organism evidence="8 9">
    <name type="scientific">Desulfuribacillus alkaliarsenatis</name>
    <dbReference type="NCBI Taxonomy" id="766136"/>
    <lineage>
        <taxon>Bacteria</taxon>
        <taxon>Bacillati</taxon>
        <taxon>Bacillota</taxon>
        <taxon>Desulfuribacillia</taxon>
        <taxon>Desulfuribacillales</taxon>
        <taxon>Desulfuribacillaceae</taxon>
        <taxon>Desulfuribacillus</taxon>
    </lineage>
</organism>
<dbReference type="InterPro" id="IPR039420">
    <property type="entry name" value="WalR-like"/>
</dbReference>
<evidence type="ECO:0000256" key="1">
    <source>
        <dbReference type="ARBA" id="ARBA00022553"/>
    </source>
</evidence>
<dbReference type="GO" id="GO:0000160">
    <property type="term" value="P:phosphorelay signal transduction system"/>
    <property type="evidence" value="ECO:0007669"/>
    <property type="project" value="InterPro"/>
</dbReference>
<name>A0A1E5G2Z1_9FIRM</name>
<dbReference type="Pfam" id="PF00196">
    <property type="entry name" value="GerE"/>
    <property type="match status" value="1"/>
</dbReference>
<reference evidence="8 9" key="1">
    <citation type="submission" date="2016-09" db="EMBL/GenBank/DDBJ databases">
        <title>Draft genome sequence for the type strain of Desulfuribacillus alkaliarsenatis AHT28, an obligately anaerobic, sulfidogenic bacterium isolated from Russian soda lake sediments.</title>
        <authorList>
            <person name="Abin C.A."/>
            <person name="Hollibaugh J.T."/>
        </authorList>
    </citation>
    <scope>NUCLEOTIDE SEQUENCE [LARGE SCALE GENOMIC DNA]</scope>
    <source>
        <strain evidence="8 9">AHT28</strain>
    </source>
</reference>
<dbReference type="EMBL" id="MIJE01000011">
    <property type="protein sequence ID" value="OEF97437.1"/>
    <property type="molecule type" value="Genomic_DNA"/>
</dbReference>
<sequence>MDNKIRILLVDDHPFFRQGVTFFLDSVAEFELVGDCSSGEEAIELVASQQIDIILMDLQMSGMDGIETTREILKYSPTIRILILTSFGSGEKITEALNAGAAGYCLKDAPPQELATAVKAVAAGGTYLGRGISLSTVTHNRQTVEDNHNTNNQTCQQAINSLTQRELDVLKLLTQGLANKEIAEQLFVSEKTVKTHVANILHKLGVKTRTQAALLANKHNPTSF</sequence>
<dbReference type="AlphaFoldDB" id="A0A1E5G2Z1"/>
<accession>A0A1E5G2Z1</accession>
<feature type="modified residue" description="4-aspartylphosphate" evidence="5">
    <location>
        <position position="57"/>
    </location>
</feature>
<gene>
    <name evidence="8" type="ORF">BHF68_04300</name>
</gene>
<feature type="domain" description="Response regulatory" evidence="7">
    <location>
        <begin position="6"/>
        <end position="122"/>
    </location>
</feature>
<dbReference type="InterPro" id="IPR058245">
    <property type="entry name" value="NreC/VraR/RcsB-like_REC"/>
</dbReference>
<proteinExistence type="predicted"/>
<dbReference type="FunFam" id="1.10.10.10:FF:000153">
    <property type="entry name" value="LuxR family transcriptional regulator"/>
    <property type="match status" value="1"/>
</dbReference>
<evidence type="ECO:0000313" key="8">
    <source>
        <dbReference type="EMBL" id="OEF97437.1"/>
    </source>
</evidence>
<dbReference type="Pfam" id="PF00072">
    <property type="entry name" value="Response_reg"/>
    <property type="match status" value="1"/>
</dbReference>
<dbReference type="PROSITE" id="PS00622">
    <property type="entry name" value="HTH_LUXR_1"/>
    <property type="match status" value="1"/>
</dbReference>
<comment type="caution">
    <text evidence="8">The sequence shown here is derived from an EMBL/GenBank/DDBJ whole genome shotgun (WGS) entry which is preliminary data.</text>
</comment>
<dbReference type="PRINTS" id="PR00038">
    <property type="entry name" value="HTHLUXR"/>
</dbReference>
<keyword evidence="4" id="KW-0804">Transcription</keyword>
<dbReference type="PANTHER" id="PTHR43214">
    <property type="entry name" value="TWO-COMPONENT RESPONSE REGULATOR"/>
    <property type="match status" value="1"/>
</dbReference>
<keyword evidence="1 5" id="KW-0597">Phosphoprotein</keyword>
<dbReference type="RefSeq" id="WP_069642835.1">
    <property type="nucleotide sequence ID" value="NZ_MIJE01000011.1"/>
</dbReference>
<keyword evidence="9" id="KW-1185">Reference proteome</keyword>
<evidence type="ECO:0000256" key="5">
    <source>
        <dbReference type="PROSITE-ProRule" id="PRU00169"/>
    </source>
</evidence>
<keyword evidence="3" id="KW-0238">DNA-binding</keyword>
<dbReference type="SUPFAM" id="SSF52172">
    <property type="entry name" value="CheY-like"/>
    <property type="match status" value="1"/>
</dbReference>
<feature type="domain" description="HTH luxR-type" evidence="6">
    <location>
        <begin position="155"/>
        <end position="220"/>
    </location>
</feature>
<evidence type="ECO:0000256" key="4">
    <source>
        <dbReference type="ARBA" id="ARBA00023163"/>
    </source>
</evidence>
<keyword evidence="2" id="KW-0805">Transcription regulation</keyword>
<evidence type="ECO:0000256" key="3">
    <source>
        <dbReference type="ARBA" id="ARBA00023125"/>
    </source>
</evidence>
<dbReference type="Gene3D" id="3.40.50.2300">
    <property type="match status" value="1"/>
</dbReference>
<dbReference type="PROSITE" id="PS50043">
    <property type="entry name" value="HTH_LUXR_2"/>
    <property type="match status" value="1"/>
</dbReference>
<dbReference type="STRING" id="766136.BHF68_04300"/>
<dbReference type="PROSITE" id="PS50110">
    <property type="entry name" value="RESPONSE_REGULATORY"/>
    <property type="match status" value="1"/>
</dbReference>
<dbReference type="SUPFAM" id="SSF46894">
    <property type="entry name" value="C-terminal effector domain of the bipartite response regulators"/>
    <property type="match status" value="1"/>
</dbReference>
<dbReference type="SMART" id="SM00421">
    <property type="entry name" value="HTH_LUXR"/>
    <property type="match status" value="1"/>
</dbReference>
<evidence type="ECO:0000259" key="6">
    <source>
        <dbReference type="PROSITE" id="PS50043"/>
    </source>
</evidence>
<evidence type="ECO:0000313" key="9">
    <source>
        <dbReference type="Proteomes" id="UP000094296"/>
    </source>
</evidence>
<protein>
    <recommendedName>
        <fullName evidence="10">DNA-binding response regulator</fullName>
    </recommendedName>
</protein>
<dbReference type="InterPro" id="IPR001789">
    <property type="entry name" value="Sig_transdc_resp-reg_receiver"/>
</dbReference>
<dbReference type="GO" id="GO:0003677">
    <property type="term" value="F:DNA binding"/>
    <property type="evidence" value="ECO:0007669"/>
    <property type="project" value="UniProtKB-KW"/>
</dbReference>
<dbReference type="GO" id="GO:0006355">
    <property type="term" value="P:regulation of DNA-templated transcription"/>
    <property type="evidence" value="ECO:0007669"/>
    <property type="project" value="InterPro"/>
</dbReference>
<dbReference type="InterPro" id="IPR000792">
    <property type="entry name" value="Tscrpt_reg_LuxR_C"/>
</dbReference>
<dbReference type="CDD" id="cd06170">
    <property type="entry name" value="LuxR_C_like"/>
    <property type="match status" value="1"/>
</dbReference>
<evidence type="ECO:0000259" key="7">
    <source>
        <dbReference type="PROSITE" id="PS50110"/>
    </source>
</evidence>
<dbReference type="SMART" id="SM00448">
    <property type="entry name" value="REC"/>
    <property type="match status" value="1"/>
</dbReference>
<dbReference type="InterPro" id="IPR016032">
    <property type="entry name" value="Sig_transdc_resp-reg_C-effctor"/>
</dbReference>
<evidence type="ECO:0000256" key="2">
    <source>
        <dbReference type="ARBA" id="ARBA00023015"/>
    </source>
</evidence>
<dbReference type="Proteomes" id="UP000094296">
    <property type="component" value="Unassembled WGS sequence"/>
</dbReference>
<dbReference type="PANTHER" id="PTHR43214:SF43">
    <property type="entry name" value="TWO-COMPONENT RESPONSE REGULATOR"/>
    <property type="match status" value="1"/>
</dbReference>